<dbReference type="InterPro" id="IPR001878">
    <property type="entry name" value="Znf_CCHC"/>
</dbReference>
<keyword evidence="4" id="KW-1185">Reference proteome</keyword>
<keyword evidence="1" id="KW-0479">Metal-binding</keyword>
<dbReference type="SUPFAM" id="SSF57756">
    <property type="entry name" value="Retrovirus zinc finger-like domains"/>
    <property type="match status" value="1"/>
</dbReference>
<protein>
    <recommendedName>
        <fullName evidence="2">CCHC-type domain-containing protein</fullName>
    </recommendedName>
</protein>
<dbReference type="Pfam" id="PF00098">
    <property type="entry name" value="zf-CCHC"/>
    <property type="match status" value="1"/>
</dbReference>
<dbReference type="SMART" id="SM00343">
    <property type="entry name" value="ZnF_C2HC"/>
    <property type="match status" value="1"/>
</dbReference>
<feature type="non-terminal residue" evidence="3">
    <location>
        <position position="1"/>
    </location>
</feature>
<dbReference type="InterPro" id="IPR053098">
    <property type="entry name" value="Petuviruses_polyprotein"/>
</dbReference>
<dbReference type="GO" id="GO:0008270">
    <property type="term" value="F:zinc ion binding"/>
    <property type="evidence" value="ECO:0007669"/>
    <property type="project" value="UniProtKB-KW"/>
</dbReference>
<dbReference type="Gene3D" id="4.10.60.10">
    <property type="entry name" value="Zinc finger, CCHC-type"/>
    <property type="match status" value="1"/>
</dbReference>
<name>A0A371F7L0_MUCPR</name>
<dbReference type="OrthoDB" id="1433685at2759"/>
<evidence type="ECO:0000313" key="4">
    <source>
        <dbReference type="Proteomes" id="UP000257109"/>
    </source>
</evidence>
<reference evidence="3" key="1">
    <citation type="submission" date="2018-05" db="EMBL/GenBank/DDBJ databases">
        <title>Draft genome of Mucuna pruriens seed.</title>
        <authorList>
            <person name="Nnadi N.E."/>
            <person name="Vos R."/>
            <person name="Hasami M.H."/>
            <person name="Devisetty U.K."/>
            <person name="Aguiy J.C."/>
        </authorList>
    </citation>
    <scope>NUCLEOTIDE SEQUENCE [LARGE SCALE GENOMIC DNA]</scope>
    <source>
        <strain evidence="3">JCA_2017</strain>
    </source>
</reference>
<accession>A0A371F7L0</accession>
<evidence type="ECO:0000256" key="1">
    <source>
        <dbReference type="PROSITE-ProRule" id="PRU00047"/>
    </source>
</evidence>
<dbReference type="AlphaFoldDB" id="A0A371F7L0"/>
<feature type="domain" description="CCHC-type" evidence="2">
    <location>
        <begin position="99"/>
        <end position="115"/>
    </location>
</feature>
<dbReference type="InterPro" id="IPR036875">
    <property type="entry name" value="Znf_CCHC_sf"/>
</dbReference>
<sequence length="166" mass="19467">MVMAAKKEFSTMSMGQIHQMTQEALDKLCRQHKYFSDVLKQKGKFNKACRKPYLEIKCKEKACSCSSKKKKERDFFPKKEKRYKFFKRKQKRGKPSNQRCFICGKKGHYSRTCPNKAEKAIKLISSLKLNDEDIESIYSEQSSADEETTFALRYSDEAANQKLNQF</sequence>
<dbReference type="PANTHER" id="PTHR48435:SF1">
    <property type="entry name" value="POLYPROTEIN"/>
    <property type="match status" value="1"/>
</dbReference>
<proteinExistence type="predicted"/>
<comment type="caution">
    <text evidence="3">The sequence shown here is derived from an EMBL/GenBank/DDBJ whole genome shotgun (WGS) entry which is preliminary data.</text>
</comment>
<gene>
    <name evidence="3" type="ORF">CR513_45989</name>
</gene>
<evidence type="ECO:0000313" key="3">
    <source>
        <dbReference type="EMBL" id="RDX74284.1"/>
    </source>
</evidence>
<evidence type="ECO:0000259" key="2">
    <source>
        <dbReference type="PROSITE" id="PS50158"/>
    </source>
</evidence>
<dbReference type="GO" id="GO:0003676">
    <property type="term" value="F:nucleic acid binding"/>
    <property type="evidence" value="ECO:0007669"/>
    <property type="project" value="InterPro"/>
</dbReference>
<organism evidence="3 4">
    <name type="scientific">Mucuna pruriens</name>
    <name type="common">Velvet bean</name>
    <name type="synonym">Dolichos pruriens</name>
    <dbReference type="NCBI Taxonomy" id="157652"/>
    <lineage>
        <taxon>Eukaryota</taxon>
        <taxon>Viridiplantae</taxon>
        <taxon>Streptophyta</taxon>
        <taxon>Embryophyta</taxon>
        <taxon>Tracheophyta</taxon>
        <taxon>Spermatophyta</taxon>
        <taxon>Magnoliopsida</taxon>
        <taxon>eudicotyledons</taxon>
        <taxon>Gunneridae</taxon>
        <taxon>Pentapetalae</taxon>
        <taxon>rosids</taxon>
        <taxon>fabids</taxon>
        <taxon>Fabales</taxon>
        <taxon>Fabaceae</taxon>
        <taxon>Papilionoideae</taxon>
        <taxon>50 kb inversion clade</taxon>
        <taxon>NPAAA clade</taxon>
        <taxon>indigoferoid/millettioid clade</taxon>
        <taxon>Phaseoleae</taxon>
        <taxon>Mucuna</taxon>
    </lineage>
</organism>
<dbReference type="EMBL" id="QJKJ01010229">
    <property type="protein sequence ID" value="RDX74284.1"/>
    <property type="molecule type" value="Genomic_DNA"/>
</dbReference>
<dbReference type="PROSITE" id="PS50158">
    <property type="entry name" value="ZF_CCHC"/>
    <property type="match status" value="1"/>
</dbReference>
<dbReference type="Proteomes" id="UP000257109">
    <property type="component" value="Unassembled WGS sequence"/>
</dbReference>
<keyword evidence="1" id="KW-0862">Zinc</keyword>
<dbReference type="PANTHER" id="PTHR48435">
    <property type="entry name" value="POLYPROTEIN"/>
    <property type="match status" value="1"/>
</dbReference>
<keyword evidence="1" id="KW-0863">Zinc-finger</keyword>